<dbReference type="Proteomes" id="UP001358586">
    <property type="component" value="Chromosome 12"/>
</dbReference>
<evidence type="ECO:0000256" key="3">
    <source>
        <dbReference type="SAM" id="MobiDB-lite"/>
    </source>
</evidence>
<keyword evidence="7" id="KW-1185">Reference proteome</keyword>
<dbReference type="InterPro" id="IPR005541">
    <property type="entry name" value="KNOX2"/>
</dbReference>
<protein>
    <recommendedName>
        <fullName evidence="8">Homeobox protein knotted-1-like 1</fullName>
    </recommendedName>
</protein>
<dbReference type="PANTHER" id="PTHR48452:SF1">
    <property type="entry name" value="FUSED COMPOUND LEAF 1"/>
    <property type="match status" value="1"/>
</dbReference>
<dbReference type="SMART" id="SM01255">
    <property type="entry name" value="KNOX1"/>
    <property type="match status" value="1"/>
</dbReference>
<evidence type="ECO:0000259" key="4">
    <source>
        <dbReference type="SMART" id="SM01255"/>
    </source>
</evidence>
<gene>
    <name evidence="6" type="ORF">PVK06_046089</name>
</gene>
<evidence type="ECO:0000313" key="6">
    <source>
        <dbReference type="EMBL" id="KAK5778122.1"/>
    </source>
</evidence>
<comment type="caution">
    <text evidence="6">The sequence shown here is derived from an EMBL/GenBank/DDBJ whole genome shotgun (WGS) entry which is preliminary data.</text>
</comment>
<evidence type="ECO:0008006" key="8">
    <source>
        <dbReference type="Google" id="ProtNLM"/>
    </source>
</evidence>
<evidence type="ECO:0000256" key="2">
    <source>
        <dbReference type="ARBA" id="ARBA00023242"/>
    </source>
</evidence>
<feature type="domain" description="KNOX1" evidence="4">
    <location>
        <begin position="25"/>
        <end position="70"/>
    </location>
</feature>
<proteinExistence type="predicted"/>
<dbReference type="Pfam" id="PF03790">
    <property type="entry name" value="KNOX1"/>
    <property type="match status" value="1"/>
</dbReference>
<comment type="subcellular location">
    <subcellularLocation>
        <location evidence="1">Nucleus</location>
    </subcellularLocation>
</comment>
<sequence>MEANKNNNVGVNHHHHHKEEEDDDELLKIRISSHPLYERLVENHLNCLKVGGIGDRGRNNSKSNQRKAEHSISTKINPCCSSMQLNQSELDLFMEGYCSALSKLKEAMEEPQQQTIAFINGMHSQLRDLARPTHLSPDVFLQCLNQGDRRKYLGDDHHGHEECLHDPLDQVCIDIKFQLTDRRRGSRNQVGTDDFRSWTRSSKRMQPPIKFANRFMIRYLNPSKRVKLADM</sequence>
<feature type="compositionally biased region" description="Low complexity" evidence="3">
    <location>
        <begin position="1"/>
        <end position="11"/>
    </location>
</feature>
<evidence type="ECO:0000313" key="7">
    <source>
        <dbReference type="Proteomes" id="UP001358586"/>
    </source>
</evidence>
<keyword evidence="2" id="KW-0539">Nucleus</keyword>
<dbReference type="EMBL" id="JARKNE010000012">
    <property type="protein sequence ID" value="KAK5778122.1"/>
    <property type="molecule type" value="Genomic_DNA"/>
</dbReference>
<reference evidence="6 7" key="1">
    <citation type="submission" date="2023-03" db="EMBL/GenBank/DDBJ databases">
        <title>WGS of Gossypium arboreum.</title>
        <authorList>
            <person name="Yu D."/>
        </authorList>
    </citation>
    <scope>NUCLEOTIDE SEQUENCE [LARGE SCALE GENOMIC DNA]</scope>
    <source>
        <tissue evidence="6">Leaf</tissue>
    </source>
</reference>
<evidence type="ECO:0000259" key="5">
    <source>
        <dbReference type="SMART" id="SM01256"/>
    </source>
</evidence>
<accession>A0ABR0MVV1</accession>
<organism evidence="6 7">
    <name type="scientific">Gossypium arboreum</name>
    <name type="common">Tree cotton</name>
    <name type="synonym">Gossypium nanking</name>
    <dbReference type="NCBI Taxonomy" id="29729"/>
    <lineage>
        <taxon>Eukaryota</taxon>
        <taxon>Viridiplantae</taxon>
        <taxon>Streptophyta</taxon>
        <taxon>Embryophyta</taxon>
        <taxon>Tracheophyta</taxon>
        <taxon>Spermatophyta</taxon>
        <taxon>Magnoliopsida</taxon>
        <taxon>eudicotyledons</taxon>
        <taxon>Gunneridae</taxon>
        <taxon>Pentapetalae</taxon>
        <taxon>rosids</taxon>
        <taxon>malvids</taxon>
        <taxon>Malvales</taxon>
        <taxon>Malvaceae</taxon>
        <taxon>Malvoideae</taxon>
        <taxon>Gossypium</taxon>
    </lineage>
</organism>
<dbReference type="SMART" id="SM01256">
    <property type="entry name" value="KNOX2"/>
    <property type="match status" value="1"/>
</dbReference>
<feature type="region of interest" description="Disordered" evidence="3">
    <location>
        <begin position="1"/>
        <end position="24"/>
    </location>
</feature>
<dbReference type="InterPro" id="IPR005540">
    <property type="entry name" value="KNOX1"/>
</dbReference>
<name>A0ABR0MVV1_GOSAR</name>
<dbReference type="Pfam" id="PF03791">
    <property type="entry name" value="KNOX2"/>
    <property type="match status" value="1"/>
</dbReference>
<evidence type="ECO:0000256" key="1">
    <source>
        <dbReference type="ARBA" id="ARBA00004123"/>
    </source>
</evidence>
<feature type="domain" description="KNOX2" evidence="5">
    <location>
        <begin position="80"/>
        <end position="131"/>
    </location>
</feature>
<dbReference type="PANTHER" id="PTHR48452">
    <property type="entry name" value="FUSED COMPOUND LEAF 1"/>
    <property type="match status" value="1"/>
</dbReference>